<evidence type="ECO:0000256" key="1">
    <source>
        <dbReference type="SAM" id="MobiDB-lite"/>
    </source>
</evidence>
<keyword evidence="3" id="KW-1185">Reference proteome</keyword>
<organism evidence="2 3">
    <name type="scientific">Rhinocladiella mackenziei CBS 650.93</name>
    <dbReference type="NCBI Taxonomy" id="1442369"/>
    <lineage>
        <taxon>Eukaryota</taxon>
        <taxon>Fungi</taxon>
        <taxon>Dikarya</taxon>
        <taxon>Ascomycota</taxon>
        <taxon>Pezizomycotina</taxon>
        <taxon>Eurotiomycetes</taxon>
        <taxon>Chaetothyriomycetidae</taxon>
        <taxon>Chaetothyriales</taxon>
        <taxon>Herpotrichiellaceae</taxon>
        <taxon>Rhinocladiella</taxon>
    </lineage>
</organism>
<dbReference type="Proteomes" id="UP000053617">
    <property type="component" value="Unassembled WGS sequence"/>
</dbReference>
<gene>
    <name evidence="2" type="ORF">Z518_04995</name>
</gene>
<dbReference type="GeneID" id="25293066"/>
<dbReference type="AlphaFoldDB" id="A0A0D2IMP2"/>
<reference evidence="2 3" key="1">
    <citation type="submission" date="2015-01" db="EMBL/GenBank/DDBJ databases">
        <title>The Genome Sequence of Rhinocladiella mackenzie CBS 650.93.</title>
        <authorList>
            <consortium name="The Broad Institute Genomics Platform"/>
            <person name="Cuomo C."/>
            <person name="de Hoog S."/>
            <person name="Gorbushina A."/>
            <person name="Stielow B."/>
            <person name="Teixiera M."/>
            <person name="Abouelleil A."/>
            <person name="Chapman S.B."/>
            <person name="Priest M."/>
            <person name="Young S.K."/>
            <person name="Wortman J."/>
            <person name="Nusbaum C."/>
            <person name="Birren B."/>
        </authorList>
    </citation>
    <scope>NUCLEOTIDE SEQUENCE [LARGE SCALE GENOMIC DNA]</scope>
    <source>
        <strain evidence="2 3">CBS 650.93</strain>
    </source>
</reference>
<evidence type="ECO:0000313" key="3">
    <source>
        <dbReference type="Proteomes" id="UP000053617"/>
    </source>
</evidence>
<protein>
    <submittedName>
        <fullName evidence="2">Uncharacterized protein</fullName>
    </submittedName>
</protein>
<dbReference type="VEuPathDB" id="FungiDB:Z518_04995"/>
<dbReference type="OrthoDB" id="5317507at2759"/>
<sequence length="221" mass="24596">MATKSTSSQSTSDYKLDMSTSYLLKQITDDVPKFAPTAEVSISPDATWTEALAVASKSLKDQDQATLIFPETSKERREAIKKLALSEKSRPSSASIGRSIRTSFPTDITPPPARPGTKERSQTTLILEVIDGAEEDDNSATCKLVVKDMLWDTGSHGCTITDDLLPQNFSNRLAQSDNDPYRDEFGAIVQVQGYLALSNSIFFFFREHLQRRASIYSREWT</sequence>
<proteinExistence type="predicted"/>
<accession>A0A0D2IMP2</accession>
<dbReference type="STRING" id="1442369.A0A0D2IMP2"/>
<dbReference type="HOGENOM" id="CLU_1251265_0_0_1"/>
<feature type="region of interest" description="Disordered" evidence="1">
    <location>
        <begin position="84"/>
        <end position="120"/>
    </location>
</feature>
<evidence type="ECO:0000313" key="2">
    <source>
        <dbReference type="EMBL" id="KIX07019.1"/>
    </source>
</evidence>
<dbReference type="RefSeq" id="XP_013274155.1">
    <property type="nucleotide sequence ID" value="XM_013418701.1"/>
</dbReference>
<dbReference type="EMBL" id="KN847477">
    <property type="protein sequence ID" value="KIX07019.1"/>
    <property type="molecule type" value="Genomic_DNA"/>
</dbReference>
<feature type="compositionally biased region" description="Polar residues" evidence="1">
    <location>
        <begin position="91"/>
        <end position="106"/>
    </location>
</feature>
<name>A0A0D2IMP2_9EURO</name>